<name>A0A437J7Z9_9SPHN</name>
<sequence length="319" mass="34316">MPPTHAASAFVLICAALVLPQGAQAQDAQAQPIAPAPSPAPPPLAEPVRQMLEAAIASGNEGDISAIAKIARQTNPQAAAEIAAMVNAHRAKVEAARLETLSDPNMLALWKGRGELGGFLSTGSTEEIGISAGISLQRQGLHWLHKLQGSADYRRANGATSRERFVGSYEGRYQFDPSGYAYGLGQFERDPFLGYDSRYSASVGVGYRLVQDKALDLSVNVGPSLRIVDYTLDDAESKLGARSSYDLAWKLTPAVTFRQNGSAYLEDDLRSATLLTSLDARVVSRVTARLSYNVQREAETILTPGRTDTLSKVTLIYDF</sequence>
<dbReference type="Proteomes" id="UP000282977">
    <property type="component" value="Unassembled WGS sequence"/>
</dbReference>
<evidence type="ECO:0000313" key="2">
    <source>
        <dbReference type="EMBL" id="RVT41134.1"/>
    </source>
</evidence>
<keyword evidence="3" id="KW-1185">Reference proteome</keyword>
<evidence type="ECO:0000256" key="1">
    <source>
        <dbReference type="SAM" id="SignalP"/>
    </source>
</evidence>
<feature type="signal peptide" evidence="1">
    <location>
        <begin position="1"/>
        <end position="25"/>
    </location>
</feature>
<dbReference type="EMBL" id="RZUL01000003">
    <property type="protein sequence ID" value="RVT41134.1"/>
    <property type="molecule type" value="Genomic_DNA"/>
</dbReference>
<reference evidence="2 3" key="1">
    <citation type="submission" date="2019-01" db="EMBL/GenBank/DDBJ databases">
        <authorList>
            <person name="Chen W.-M."/>
        </authorList>
    </citation>
    <scope>NUCLEOTIDE SEQUENCE [LARGE SCALE GENOMIC DNA]</scope>
    <source>
        <strain evidence="2 3">TLA-22</strain>
    </source>
</reference>
<proteinExistence type="predicted"/>
<accession>A0A437J7Z9</accession>
<dbReference type="AlphaFoldDB" id="A0A437J7Z9"/>
<dbReference type="OrthoDB" id="7341471at2"/>
<keyword evidence="1" id="KW-0732">Signal</keyword>
<gene>
    <name evidence="2" type="ORF">ENE74_11920</name>
</gene>
<dbReference type="InterPro" id="IPR007433">
    <property type="entry name" value="DUF481"/>
</dbReference>
<feature type="chain" id="PRO_5019107406" evidence="1">
    <location>
        <begin position="26"/>
        <end position="319"/>
    </location>
</feature>
<protein>
    <submittedName>
        <fullName evidence="2">DUF481 domain-containing protein</fullName>
    </submittedName>
</protein>
<organism evidence="2 3">
    <name type="scientific">Sphingobium algorifonticola</name>
    <dbReference type="NCBI Taxonomy" id="2008318"/>
    <lineage>
        <taxon>Bacteria</taxon>
        <taxon>Pseudomonadati</taxon>
        <taxon>Pseudomonadota</taxon>
        <taxon>Alphaproteobacteria</taxon>
        <taxon>Sphingomonadales</taxon>
        <taxon>Sphingomonadaceae</taxon>
        <taxon>Sphingobium</taxon>
    </lineage>
</organism>
<comment type="caution">
    <text evidence="2">The sequence shown here is derived from an EMBL/GenBank/DDBJ whole genome shotgun (WGS) entry which is preliminary data.</text>
</comment>
<evidence type="ECO:0000313" key="3">
    <source>
        <dbReference type="Proteomes" id="UP000282977"/>
    </source>
</evidence>
<dbReference type="RefSeq" id="WP_127691124.1">
    <property type="nucleotide sequence ID" value="NZ_RZUL01000003.1"/>
</dbReference>
<dbReference type="Pfam" id="PF04338">
    <property type="entry name" value="DUF481"/>
    <property type="match status" value="1"/>
</dbReference>